<reference evidence="1" key="1">
    <citation type="submission" date="2023-05" db="EMBL/GenBank/DDBJ databases">
        <title>Nepenthes gracilis genome sequencing.</title>
        <authorList>
            <person name="Fukushima K."/>
        </authorList>
    </citation>
    <scope>NUCLEOTIDE SEQUENCE</scope>
    <source>
        <strain evidence="1">SING2019-196</strain>
    </source>
</reference>
<dbReference type="Proteomes" id="UP001279734">
    <property type="component" value="Unassembled WGS sequence"/>
</dbReference>
<dbReference type="AlphaFoldDB" id="A0AAD3SES7"/>
<keyword evidence="2" id="KW-1185">Reference proteome</keyword>
<protein>
    <submittedName>
        <fullName evidence="1">Uncharacterized protein</fullName>
    </submittedName>
</protein>
<evidence type="ECO:0000313" key="2">
    <source>
        <dbReference type="Proteomes" id="UP001279734"/>
    </source>
</evidence>
<accession>A0AAD3SES7</accession>
<name>A0AAD3SES7_NEPGR</name>
<comment type="caution">
    <text evidence="1">The sequence shown here is derived from an EMBL/GenBank/DDBJ whole genome shotgun (WGS) entry which is preliminary data.</text>
</comment>
<dbReference type="EMBL" id="BSYO01000009">
    <property type="protein sequence ID" value="GMH09381.1"/>
    <property type="molecule type" value="Genomic_DNA"/>
</dbReference>
<organism evidence="1 2">
    <name type="scientific">Nepenthes gracilis</name>
    <name type="common">Slender pitcher plant</name>
    <dbReference type="NCBI Taxonomy" id="150966"/>
    <lineage>
        <taxon>Eukaryota</taxon>
        <taxon>Viridiplantae</taxon>
        <taxon>Streptophyta</taxon>
        <taxon>Embryophyta</taxon>
        <taxon>Tracheophyta</taxon>
        <taxon>Spermatophyta</taxon>
        <taxon>Magnoliopsida</taxon>
        <taxon>eudicotyledons</taxon>
        <taxon>Gunneridae</taxon>
        <taxon>Pentapetalae</taxon>
        <taxon>Caryophyllales</taxon>
        <taxon>Nepenthaceae</taxon>
        <taxon>Nepenthes</taxon>
    </lineage>
</organism>
<sequence>MPSTTPTPPTRTLRHASFGSDHVLPQPPVHVRSSLACVVAATAVHKHNFITGYSQPKLTRKAARADHGKFLAHHPIQTALYEAGQSDGPSNGPDFTSSVVHPTVQTASVGYVLAIHQPSDLLISLKRSPTDGADFRQFDTEAGGCGNF</sequence>
<evidence type="ECO:0000313" key="1">
    <source>
        <dbReference type="EMBL" id="GMH09381.1"/>
    </source>
</evidence>
<proteinExistence type="predicted"/>
<gene>
    <name evidence="1" type="ORF">Nepgr_011222</name>
</gene>